<sequence length="85" mass="9693">MATIKDVSRLTVDFSPEAAEELNRIKELTGLKNSEVLRYGFALMRMYVDAESQNGELRIVMPDSDTERVIKLPLQADLAKHRRNS</sequence>
<protein>
    <recommendedName>
        <fullName evidence="3">Ribbon-helix-helix protein CopG domain-containing protein</fullName>
    </recommendedName>
</protein>
<proteinExistence type="predicted"/>
<gene>
    <name evidence="1" type="ORF">V22_36960</name>
</gene>
<organism evidence="1 2">
    <name type="scientific">Calycomorphotria hydatis</name>
    <dbReference type="NCBI Taxonomy" id="2528027"/>
    <lineage>
        <taxon>Bacteria</taxon>
        <taxon>Pseudomonadati</taxon>
        <taxon>Planctomycetota</taxon>
        <taxon>Planctomycetia</taxon>
        <taxon>Planctomycetales</taxon>
        <taxon>Planctomycetaceae</taxon>
        <taxon>Calycomorphotria</taxon>
    </lineage>
</organism>
<name>A0A517TDI8_9PLAN</name>
<accession>A0A517TDI8</accession>
<evidence type="ECO:0000313" key="1">
    <source>
        <dbReference type="EMBL" id="QDT66429.1"/>
    </source>
</evidence>
<evidence type="ECO:0008006" key="3">
    <source>
        <dbReference type="Google" id="ProtNLM"/>
    </source>
</evidence>
<dbReference type="AlphaFoldDB" id="A0A517TDI8"/>
<reference evidence="1 2" key="1">
    <citation type="submission" date="2019-02" db="EMBL/GenBank/DDBJ databases">
        <title>Deep-cultivation of Planctomycetes and their phenomic and genomic characterization uncovers novel biology.</title>
        <authorList>
            <person name="Wiegand S."/>
            <person name="Jogler M."/>
            <person name="Boedeker C."/>
            <person name="Pinto D."/>
            <person name="Vollmers J."/>
            <person name="Rivas-Marin E."/>
            <person name="Kohn T."/>
            <person name="Peeters S.H."/>
            <person name="Heuer A."/>
            <person name="Rast P."/>
            <person name="Oberbeckmann S."/>
            <person name="Bunk B."/>
            <person name="Jeske O."/>
            <person name="Meyerdierks A."/>
            <person name="Storesund J.E."/>
            <person name="Kallscheuer N."/>
            <person name="Luecker S."/>
            <person name="Lage O.M."/>
            <person name="Pohl T."/>
            <person name="Merkel B.J."/>
            <person name="Hornburger P."/>
            <person name="Mueller R.-W."/>
            <person name="Bruemmer F."/>
            <person name="Labrenz M."/>
            <person name="Spormann A.M."/>
            <person name="Op den Camp H."/>
            <person name="Overmann J."/>
            <person name="Amann R."/>
            <person name="Jetten M.S.M."/>
            <person name="Mascher T."/>
            <person name="Medema M.H."/>
            <person name="Devos D.P."/>
            <person name="Kaster A.-K."/>
            <person name="Ovreas L."/>
            <person name="Rohde M."/>
            <person name="Galperin M.Y."/>
            <person name="Jogler C."/>
        </authorList>
    </citation>
    <scope>NUCLEOTIDE SEQUENCE [LARGE SCALE GENOMIC DNA]</scope>
    <source>
        <strain evidence="1 2">V22</strain>
    </source>
</reference>
<dbReference type="EMBL" id="CP036316">
    <property type="protein sequence ID" value="QDT66429.1"/>
    <property type="molecule type" value="Genomic_DNA"/>
</dbReference>
<evidence type="ECO:0000313" key="2">
    <source>
        <dbReference type="Proteomes" id="UP000319976"/>
    </source>
</evidence>
<dbReference type="RefSeq" id="WP_145265504.1">
    <property type="nucleotide sequence ID" value="NZ_CP036316.1"/>
</dbReference>
<keyword evidence="2" id="KW-1185">Reference proteome</keyword>
<dbReference type="KEGG" id="chya:V22_36960"/>
<dbReference type="Proteomes" id="UP000319976">
    <property type="component" value="Chromosome"/>
</dbReference>